<evidence type="ECO:0000256" key="1">
    <source>
        <dbReference type="SAM" id="MobiDB-lite"/>
    </source>
</evidence>
<comment type="caution">
    <text evidence="2">The sequence shown here is derived from an EMBL/GenBank/DDBJ whole genome shotgun (WGS) entry which is preliminary data.</text>
</comment>
<dbReference type="Proteomes" id="UP000530320">
    <property type="component" value="Unassembled WGS sequence"/>
</dbReference>
<proteinExistence type="predicted"/>
<accession>A0A7W4PML4</accession>
<dbReference type="SUPFAM" id="SSF56935">
    <property type="entry name" value="Porins"/>
    <property type="match status" value="1"/>
</dbReference>
<feature type="non-terminal residue" evidence="2">
    <location>
        <position position="165"/>
    </location>
</feature>
<sequence>MSNTARHFYLTFQNRTGRLPAPRPGMGRQSGMTPAARIVVCGTVLVGLSCPIAHADTPVRKDGHRQPPAPKAATTEKNPQAQGVETVMVTANRRSQDIQKVAATVTAISAQTIAREHLDSASDVAAFAPNALGYNFDGRLRPRYYIRGVGNGNQANNAVGAVAVY</sequence>
<evidence type="ECO:0008006" key="4">
    <source>
        <dbReference type="Google" id="ProtNLM"/>
    </source>
</evidence>
<dbReference type="AlphaFoldDB" id="A0A7W4PML4"/>
<feature type="region of interest" description="Disordered" evidence="1">
    <location>
        <begin position="55"/>
        <end position="80"/>
    </location>
</feature>
<dbReference type="Gene3D" id="2.170.130.10">
    <property type="entry name" value="TonB-dependent receptor, plug domain"/>
    <property type="match status" value="1"/>
</dbReference>
<protein>
    <recommendedName>
        <fullName evidence="4">TonB-dependent receptor</fullName>
    </recommendedName>
</protein>
<gene>
    <name evidence="2" type="ORF">HLH44_21485</name>
</gene>
<dbReference type="EMBL" id="JABEQP010000054">
    <property type="protein sequence ID" value="MBB2199946.1"/>
    <property type="molecule type" value="Genomic_DNA"/>
</dbReference>
<dbReference type="InterPro" id="IPR037066">
    <property type="entry name" value="Plug_dom_sf"/>
</dbReference>
<organism evidence="2 3">
    <name type="scientific">Gluconacetobacter dulcium</name>
    <dbReference type="NCBI Taxonomy" id="2729096"/>
    <lineage>
        <taxon>Bacteria</taxon>
        <taxon>Pseudomonadati</taxon>
        <taxon>Pseudomonadota</taxon>
        <taxon>Alphaproteobacteria</taxon>
        <taxon>Acetobacterales</taxon>
        <taxon>Acetobacteraceae</taxon>
        <taxon>Gluconacetobacter</taxon>
    </lineage>
</organism>
<reference evidence="2 3" key="1">
    <citation type="submission" date="2020-04" db="EMBL/GenBank/DDBJ databases">
        <title>Description of novel Gluconacetobacter.</title>
        <authorList>
            <person name="Sombolestani A."/>
        </authorList>
    </citation>
    <scope>NUCLEOTIDE SEQUENCE [LARGE SCALE GENOMIC DNA]</scope>
    <source>
        <strain evidence="2 3">LMG 22058</strain>
    </source>
</reference>
<evidence type="ECO:0000313" key="2">
    <source>
        <dbReference type="EMBL" id="MBB2199946.1"/>
    </source>
</evidence>
<evidence type="ECO:0000313" key="3">
    <source>
        <dbReference type="Proteomes" id="UP000530320"/>
    </source>
</evidence>
<name>A0A7W4PML4_9PROT</name>